<evidence type="ECO:0000256" key="2">
    <source>
        <dbReference type="ARBA" id="ARBA00005120"/>
    </source>
</evidence>
<dbReference type="Pfam" id="PF00701">
    <property type="entry name" value="DHDPS"/>
    <property type="match status" value="1"/>
</dbReference>
<dbReference type="GO" id="GO:0005829">
    <property type="term" value="C:cytosol"/>
    <property type="evidence" value="ECO:0007669"/>
    <property type="project" value="TreeGrafter"/>
</dbReference>
<evidence type="ECO:0000256" key="8">
    <source>
        <dbReference type="ARBA" id="ARBA00023154"/>
    </source>
</evidence>
<reference evidence="17" key="1">
    <citation type="submission" date="2018-08" db="EMBL/GenBank/DDBJ databases">
        <title>Thalassotalea euphylliae genome.</title>
        <authorList>
            <person name="Summers S."/>
            <person name="Rice S.A."/>
            <person name="Freckelton M.L."/>
            <person name="Nedved B.T."/>
            <person name="Hadfield M.G."/>
        </authorList>
    </citation>
    <scope>NUCLEOTIDE SEQUENCE [LARGE SCALE GENOMIC DNA]</scope>
    <source>
        <strain evidence="17">H3</strain>
    </source>
</reference>
<dbReference type="InterPro" id="IPR020625">
    <property type="entry name" value="Schiff_base-form_aldolases_AS"/>
</dbReference>
<evidence type="ECO:0000256" key="3">
    <source>
        <dbReference type="ARBA" id="ARBA00007592"/>
    </source>
</evidence>
<dbReference type="PANTHER" id="PTHR12128:SF66">
    <property type="entry name" value="4-HYDROXY-2-OXOGLUTARATE ALDOLASE, MITOCHONDRIAL"/>
    <property type="match status" value="1"/>
</dbReference>
<comment type="function">
    <text evidence="1">Catalyzes the condensation of (S)-aspartate-beta-semialdehyde [(S)-ASA] and pyruvate to 4-hydroxy-tetrahydrodipicolinate (HTPA).</text>
</comment>
<dbReference type="PROSITE" id="PS00665">
    <property type="entry name" value="DHDPS_1"/>
    <property type="match status" value="1"/>
</dbReference>
<keyword evidence="6" id="KW-0028">Amino-acid biosynthesis</keyword>
<keyword evidence="17" id="KW-1185">Reference proteome</keyword>
<dbReference type="GO" id="GO:0008840">
    <property type="term" value="F:4-hydroxy-tetrahydrodipicolinate synthase activity"/>
    <property type="evidence" value="ECO:0007669"/>
    <property type="project" value="UniProtKB-UniRule"/>
</dbReference>
<name>A0A3E0U2J4_9GAMM</name>
<sequence length="332" mass="36102">MNPETSNSLANATLPKFPLWTALVTPFAESGAIDFACLSRIAREQAAVGNGLLLLGSTGEALALNAEQQFGIVKYVAELGLDVPIMVGVGGFQLMQQLEWIERCNQLNIDAYLLGAPLYAKPGPVGQEQWFTALLNASNKPCMLYNVPSRSAVTLSVDTLAKLQNHPNCWALKEASGDIAQFNRYRQACPKLALFSGEDAMMPALAKLGAAGLVSVASNAWPSATKLYVQQCLAHTELDNALWQQAVDALFSVANPIPVKVLMHENGELDSAALQPPLTHFELLDKQPLIEANDAIDAWYREQTQVTQPIQVTQQAREIPLEKNEPLAKQRA</sequence>
<dbReference type="AlphaFoldDB" id="A0A3E0U2J4"/>
<evidence type="ECO:0000256" key="10">
    <source>
        <dbReference type="ARBA" id="ARBA00023270"/>
    </source>
</evidence>
<dbReference type="NCBIfam" id="TIGR00674">
    <property type="entry name" value="dapA"/>
    <property type="match status" value="1"/>
</dbReference>
<dbReference type="PANTHER" id="PTHR12128">
    <property type="entry name" value="DIHYDRODIPICOLINATE SYNTHASE"/>
    <property type="match status" value="1"/>
</dbReference>
<evidence type="ECO:0000313" key="17">
    <source>
        <dbReference type="Proteomes" id="UP000256899"/>
    </source>
</evidence>
<comment type="similarity">
    <text evidence="3 13">Belongs to the DapA family.</text>
</comment>
<dbReference type="SUPFAM" id="SSF51569">
    <property type="entry name" value="Aldolase"/>
    <property type="match status" value="1"/>
</dbReference>
<dbReference type="InterPro" id="IPR005263">
    <property type="entry name" value="DapA"/>
</dbReference>
<protein>
    <recommendedName>
        <fullName evidence="4 12">4-hydroxy-tetrahydrodipicolinate synthase</fullName>
        <ecNumber evidence="4 12">4.3.3.7</ecNumber>
    </recommendedName>
</protein>
<evidence type="ECO:0000256" key="15">
    <source>
        <dbReference type="PIRSR" id="PIRSR001365-2"/>
    </source>
</evidence>
<keyword evidence="8" id="KW-0457">Lysine biosynthesis</keyword>
<feature type="binding site" evidence="15">
    <location>
        <position position="214"/>
    </location>
    <ligand>
        <name>pyruvate</name>
        <dbReference type="ChEBI" id="CHEBI:15361"/>
    </ligand>
</feature>
<proteinExistence type="inferred from homology"/>
<evidence type="ECO:0000256" key="9">
    <source>
        <dbReference type="ARBA" id="ARBA00023239"/>
    </source>
</evidence>
<evidence type="ECO:0000256" key="5">
    <source>
        <dbReference type="ARBA" id="ARBA00022490"/>
    </source>
</evidence>
<accession>A0A3E0U2J4</accession>
<dbReference type="Gene3D" id="3.20.20.70">
    <property type="entry name" value="Aldolase class I"/>
    <property type="match status" value="1"/>
</dbReference>
<evidence type="ECO:0000256" key="11">
    <source>
        <dbReference type="ARBA" id="ARBA00047836"/>
    </source>
</evidence>
<evidence type="ECO:0000256" key="12">
    <source>
        <dbReference type="NCBIfam" id="TIGR00674"/>
    </source>
</evidence>
<organism evidence="16 17">
    <name type="scientific">Thalassotalea euphylliae</name>
    <dbReference type="NCBI Taxonomy" id="1655234"/>
    <lineage>
        <taxon>Bacteria</taxon>
        <taxon>Pseudomonadati</taxon>
        <taxon>Pseudomonadota</taxon>
        <taxon>Gammaproteobacteria</taxon>
        <taxon>Alteromonadales</taxon>
        <taxon>Colwelliaceae</taxon>
        <taxon>Thalassotalea</taxon>
    </lineage>
</organism>
<dbReference type="SMART" id="SM01130">
    <property type="entry name" value="DHDPS"/>
    <property type="match status" value="1"/>
</dbReference>
<dbReference type="GO" id="GO:0009089">
    <property type="term" value="P:lysine biosynthetic process via diaminopimelate"/>
    <property type="evidence" value="ECO:0007669"/>
    <property type="project" value="UniProtKB-UniRule"/>
</dbReference>
<evidence type="ECO:0000256" key="1">
    <source>
        <dbReference type="ARBA" id="ARBA00003294"/>
    </source>
</evidence>
<keyword evidence="7" id="KW-0220">Diaminopimelate biosynthesis</keyword>
<feature type="active site" description="Proton donor/acceptor" evidence="14">
    <location>
        <position position="145"/>
    </location>
</feature>
<dbReference type="PROSITE" id="PS00666">
    <property type="entry name" value="DHDPS_2"/>
    <property type="match status" value="1"/>
</dbReference>
<dbReference type="InterPro" id="IPR013785">
    <property type="entry name" value="Aldolase_TIM"/>
</dbReference>
<evidence type="ECO:0000313" key="16">
    <source>
        <dbReference type="EMBL" id="REL30783.1"/>
    </source>
</evidence>
<comment type="caution">
    <text evidence="16">The sequence shown here is derived from an EMBL/GenBank/DDBJ whole genome shotgun (WGS) entry which is preliminary data.</text>
</comment>
<keyword evidence="5" id="KW-0963">Cytoplasm</keyword>
<feature type="active site" description="Schiff-base intermediate with substrate" evidence="14">
    <location>
        <position position="173"/>
    </location>
</feature>
<dbReference type="EC" id="4.3.3.7" evidence="4 12"/>
<dbReference type="InterPro" id="IPR002220">
    <property type="entry name" value="DapA-like"/>
</dbReference>
<dbReference type="InterPro" id="IPR020624">
    <property type="entry name" value="Schiff_base-form_aldolases_CS"/>
</dbReference>
<gene>
    <name evidence="16" type="ORF">DXX94_08665</name>
</gene>
<comment type="catalytic activity">
    <reaction evidence="11">
        <text>L-aspartate 4-semialdehyde + pyruvate = (2S,4S)-4-hydroxy-2,3,4,5-tetrahydrodipicolinate + H2O + H(+)</text>
        <dbReference type="Rhea" id="RHEA:34171"/>
        <dbReference type="ChEBI" id="CHEBI:15361"/>
        <dbReference type="ChEBI" id="CHEBI:15377"/>
        <dbReference type="ChEBI" id="CHEBI:15378"/>
        <dbReference type="ChEBI" id="CHEBI:67139"/>
        <dbReference type="ChEBI" id="CHEBI:537519"/>
        <dbReference type="EC" id="4.3.3.7"/>
    </reaction>
</comment>
<dbReference type="PIRSF" id="PIRSF001365">
    <property type="entry name" value="DHDPS"/>
    <property type="match status" value="1"/>
</dbReference>
<evidence type="ECO:0000256" key="13">
    <source>
        <dbReference type="PIRNR" id="PIRNR001365"/>
    </source>
</evidence>
<dbReference type="Proteomes" id="UP000256899">
    <property type="component" value="Unassembled WGS sequence"/>
</dbReference>
<evidence type="ECO:0000256" key="4">
    <source>
        <dbReference type="ARBA" id="ARBA00012086"/>
    </source>
</evidence>
<dbReference type="EMBL" id="QUOT01000001">
    <property type="protein sequence ID" value="REL30783.1"/>
    <property type="molecule type" value="Genomic_DNA"/>
</dbReference>
<evidence type="ECO:0000256" key="14">
    <source>
        <dbReference type="PIRSR" id="PIRSR001365-1"/>
    </source>
</evidence>
<feature type="binding site" evidence="15">
    <location>
        <position position="58"/>
    </location>
    <ligand>
        <name>pyruvate</name>
        <dbReference type="ChEBI" id="CHEBI:15361"/>
    </ligand>
</feature>
<evidence type="ECO:0000256" key="6">
    <source>
        <dbReference type="ARBA" id="ARBA00022605"/>
    </source>
</evidence>
<dbReference type="UniPathway" id="UPA00034">
    <property type="reaction ID" value="UER00017"/>
</dbReference>
<dbReference type="PRINTS" id="PR00146">
    <property type="entry name" value="DHPICSNTHASE"/>
</dbReference>
<evidence type="ECO:0000256" key="7">
    <source>
        <dbReference type="ARBA" id="ARBA00022915"/>
    </source>
</evidence>
<comment type="pathway">
    <text evidence="2">Amino-acid biosynthesis; L-lysine biosynthesis via DAP pathway; (S)-tetrahydrodipicolinate from L-aspartate: step 3/4.</text>
</comment>
<dbReference type="GO" id="GO:0019877">
    <property type="term" value="P:diaminopimelate biosynthetic process"/>
    <property type="evidence" value="ECO:0007669"/>
    <property type="project" value="UniProtKB-KW"/>
</dbReference>
<keyword evidence="9 13" id="KW-0456">Lyase</keyword>
<keyword evidence="10" id="KW-0704">Schiff base</keyword>